<dbReference type="Pfam" id="PF00246">
    <property type="entry name" value="Peptidase_M14"/>
    <property type="match status" value="1"/>
</dbReference>
<protein>
    <submittedName>
        <fullName evidence="13">Zinc carboxypeptidase</fullName>
    </submittedName>
</protein>
<dbReference type="Proteomes" id="UP001244207">
    <property type="component" value="Unassembled WGS sequence"/>
</dbReference>
<dbReference type="EMBL" id="JAHMHS010000028">
    <property type="protein sequence ID" value="KAK1726980.1"/>
    <property type="molecule type" value="Genomic_DNA"/>
</dbReference>
<evidence type="ECO:0000256" key="4">
    <source>
        <dbReference type="ARBA" id="ARBA00022670"/>
    </source>
</evidence>
<organism evidence="13 14">
    <name type="scientific">Glomerella acutata</name>
    <name type="common">Colletotrichum acutatum</name>
    <dbReference type="NCBI Taxonomy" id="27357"/>
    <lineage>
        <taxon>Eukaryota</taxon>
        <taxon>Fungi</taxon>
        <taxon>Dikarya</taxon>
        <taxon>Ascomycota</taxon>
        <taxon>Pezizomycotina</taxon>
        <taxon>Sordariomycetes</taxon>
        <taxon>Hypocreomycetidae</taxon>
        <taxon>Glomerellales</taxon>
        <taxon>Glomerellaceae</taxon>
        <taxon>Colletotrichum</taxon>
        <taxon>Colletotrichum acutatum species complex</taxon>
    </lineage>
</organism>
<evidence type="ECO:0000256" key="5">
    <source>
        <dbReference type="ARBA" id="ARBA00022723"/>
    </source>
</evidence>
<feature type="active site" description="Proton donor/acceptor" evidence="10">
    <location>
        <position position="420"/>
    </location>
</feature>
<feature type="domain" description="Peptidase M14" evidence="12">
    <location>
        <begin position="123"/>
        <end position="458"/>
    </location>
</feature>
<evidence type="ECO:0000256" key="6">
    <source>
        <dbReference type="ARBA" id="ARBA00022729"/>
    </source>
</evidence>
<proteinExistence type="inferred from homology"/>
<feature type="chain" id="PRO_5042270592" evidence="11">
    <location>
        <begin position="16"/>
        <end position="474"/>
    </location>
</feature>
<accession>A0AAD8URC7</accession>
<keyword evidence="14" id="KW-1185">Reference proteome</keyword>
<evidence type="ECO:0000256" key="1">
    <source>
        <dbReference type="ARBA" id="ARBA00001947"/>
    </source>
</evidence>
<comment type="similarity">
    <text evidence="2 10">Belongs to the peptidase M14 family.</text>
</comment>
<keyword evidence="8" id="KW-0862">Zinc</keyword>
<comment type="caution">
    <text evidence="13">The sequence shown here is derived from an EMBL/GenBank/DDBJ whole genome shotgun (WGS) entry which is preliminary data.</text>
</comment>
<dbReference type="GO" id="GO:0006508">
    <property type="term" value="P:proteolysis"/>
    <property type="evidence" value="ECO:0007669"/>
    <property type="project" value="UniProtKB-KW"/>
</dbReference>
<dbReference type="AlphaFoldDB" id="A0AAD8URC7"/>
<reference evidence="13" key="1">
    <citation type="submission" date="2021-12" db="EMBL/GenBank/DDBJ databases">
        <title>Comparative genomics, transcriptomics and evolutionary studies reveal genomic signatures of adaptation to plant cell wall in hemibiotrophic fungi.</title>
        <authorList>
            <consortium name="DOE Joint Genome Institute"/>
            <person name="Baroncelli R."/>
            <person name="Diaz J.F."/>
            <person name="Benocci T."/>
            <person name="Peng M."/>
            <person name="Battaglia E."/>
            <person name="Haridas S."/>
            <person name="Andreopoulos W."/>
            <person name="Labutti K."/>
            <person name="Pangilinan J."/>
            <person name="Floch G.L."/>
            <person name="Makela M.R."/>
            <person name="Henrissat B."/>
            <person name="Grigoriev I.V."/>
            <person name="Crouch J.A."/>
            <person name="De Vries R.P."/>
            <person name="Sukno S.A."/>
            <person name="Thon M.R."/>
        </authorList>
    </citation>
    <scope>NUCLEOTIDE SEQUENCE</scope>
    <source>
        <strain evidence="13">CBS 112980</strain>
    </source>
</reference>
<dbReference type="RefSeq" id="XP_060367035.1">
    <property type="nucleotide sequence ID" value="XM_060510341.1"/>
</dbReference>
<evidence type="ECO:0000256" key="3">
    <source>
        <dbReference type="ARBA" id="ARBA00022645"/>
    </source>
</evidence>
<dbReference type="GO" id="GO:0004181">
    <property type="term" value="F:metallocarboxypeptidase activity"/>
    <property type="evidence" value="ECO:0007669"/>
    <property type="project" value="InterPro"/>
</dbReference>
<evidence type="ECO:0000256" key="7">
    <source>
        <dbReference type="ARBA" id="ARBA00022801"/>
    </source>
</evidence>
<dbReference type="PROSITE" id="PS00133">
    <property type="entry name" value="CARBOXYPEPT_ZN_2"/>
    <property type="match status" value="1"/>
</dbReference>
<dbReference type="GeneID" id="85394240"/>
<dbReference type="FunFam" id="3.40.630.10:FF:000084">
    <property type="entry name" value="Carboxypeptidase B2"/>
    <property type="match status" value="1"/>
</dbReference>
<keyword evidence="6 11" id="KW-0732">Signal</keyword>
<dbReference type="GO" id="GO:0008270">
    <property type="term" value="F:zinc ion binding"/>
    <property type="evidence" value="ECO:0007669"/>
    <property type="project" value="InterPro"/>
</dbReference>
<keyword evidence="5" id="KW-0479">Metal-binding</keyword>
<comment type="cofactor">
    <cofactor evidence="1">
        <name>Zn(2+)</name>
        <dbReference type="ChEBI" id="CHEBI:29105"/>
    </cofactor>
</comment>
<evidence type="ECO:0000256" key="2">
    <source>
        <dbReference type="ARBA" id="ARBA00005988"/>
    </source>
</evidence>
<evidence type="ECO:0000256" key="10">
    <source>
        <dbReference type="PROSITE-ProRule" id="PRU01379"/>
    </source>
</evidence>
<keyword evidence="7" id="KW-0378">Hydrolase</keyword>
<dbReference type="PRINTS" id="PR00765">
    <property type="entry name" value="CRBOXYPTASEA"/>
</dbReference>
<dbReference type="CDD" id="cd03860">
    <property type="entry name" value="M14_CP_A-B_like"/>
    <property type="match status" value="1"/>
</dbReference>
<dbReference type="SUPFAM" id="SSF53187">
    <property type="entry name" value="Zn-dependent exopeptidases"/>
    <property type="match status" value="1"/>
</dbReference>
<name>A0AAD8URC7_GLOAC</name>
<evidence type="ECO:0000259" key="12">
    <source>
        <dbReference type="PROSITE" id="PS52035"/>
    </source>
</evidence>
<dbReference type="InterPro" id="IPR057247">
    <property type="entry name" value="CARBOXYPEPT_ZN_2"/>
</dbReference>
<dbReference type="PANTHER" id="PTHR11705:SF143">
    <property type="entry name" value="SLL0236 PROTEIN"/>
    <property type="match status" value="1"/>
</dbReference>
<evidence type="ECO:0000256" key="11">
    <source>
        <dbReference type="SAM" id="SignalP"/>
    </source>
</evidence>
<evidence type="ECO:0000313" key="14">
    <source>
        <dbReference type="Proteomes" id="UP001244207"/>
    </source>
</evidence>
<keyword evidence="4" id="KW-0645">Protease</keyword>
<evidence type="ECO:0000256" key="8">
    <source>
        <dbReference type="ARBA" id="ARBA00022833"/>
    </source>
</evidence>
<gene>
    <name evidence="13" type="ORF">BDZ83DRAFT_650052</name>
</gene>
<dbReference type="SMART" id="SM00631">
    <property type="entry name" value="Zn_pept"/>
    <property type="match status" value="1"/>
</dbReference>
<feature type="signal peptide" evidence="11">
    <location>
        <begin position="1"/>
        <end position="15"/>
    </location>
</feature>
<keyword evidence="9" id="KW-0482">Metalloprotease</keyword>
<dbReference type="InterPro" id="IPR000834">
    <property type="entry name" value="Peptidase_M14"/>
</dbReference>
<dbReference type="PROSITE" id="PS52035">
    <property type="entry name" value="PEPTIDASE_M14"/>
    <property type="match status" value="1"/>
</dbReference>
<evidence type="ECO:0000256" key="9">
    <source>
        <dbReference type="ARBA" id="ARBA00023049"/>
    </source>
</evidence>
<keyword evidence="3 13" id="KW-0121">Carboxypeptidase</keyword>
<sequence>MKLTAVLVFIAPVVALTGNGRIATPRDEKVSYDGYQVYRVPTTNARPSQLARLRSFPSIDLKGSVEVAIPPSEVDSLKTLGLLDDAQLLDDDLGRAIRAESEAEKKPGLSKRGELPDLSWFDSYHAYDDHVQYWRDLHAAFPDNSEWLDIGASYEGRNIFGLRLWGGEDTGTKPVVLWHSTVHAREWITTMVCEPISDACTTEVVNARGQTVEYLTYQLIDGYKSGDQNVTAFFDAYDFYVVPFHNPDGFVYSQTTNRLWRKNRQPRSNTTCIGTDGNRNWNFQWNFPLEDGSVSGNPCGETFRGLAPGDTTENVVLSALSRELAATATNSTGGIRLFIDWHSYSQLILLPWGFSCEPDVLPRNLQAQRDVGAGYAATIAATSGESYEVGPSCEILYYSTGSARDFHHGALNATYSWSVELRPKSGGSGGSGFILAPEFILPTAKEHWEGIKYVLGVVVISPHFGTQIARCLNT</sequence>
<dbReference type="PANTHER" id="PTHR11705">
    <property type="entry name" value="PROTEASE FAMILY M14 CARBOXYPEPTIDASE A,B"/>
    <property type="match status" value="1"/>
</dbReference>
<evidence type="ECO:0000313" key="13">
    <source>
        <dbReference type="EMBL" id="KAK1726980.1"/>
    </source>
</evidence>
<dbReference type="Gene3D" id="3.40.630.10">
    <property type="entry name" value="Zn peptidases"/>
    <property type="match status" value="1"/>
</dbReference>